<proteinExistence type="predicted"/>
<feature type="compositionally biased region" description="Basic and acidic residues" evidence="1">
    <location>
        <begin position="1"/>
        <end position="12"/>
    </location>
</feature>
<dbReference type="AlphaFoldDB" id="A0A8H8DLS1"/>
<feature type="compositionally biased region" description="Polar residues" evidence="1">
    <location>
        <begin position="103"/>
        <end position="117"/>
    </location>
</feature>
<name>A0A8H8DLS1_9FUNG</name>
<dbReference type="Pfam" id="PF18097">
    <property type="entry name" value="Vta1_C"/>
    <property type="match status" value="1"/>
</dbReference>
<reference evidence="3 4" key="1">
    <citation type="journal article" name="Sci. Rep.">
        <title>Genome-scale phylogenetic analyses confirm Olpidium as the closest living zoosporic fungus to the non-flagellated, terrestrial fungi.</title>
        <authorList>
            <person name="Chang Y."/>
            <person name="Rochon D."/>
            <person name="Sekimoto S."/>
            <person name="Wang Y."/>
            <person name="Chovatia M."/>
            <person name="Sandor L."/>
            <person name="Salamov A."/>
            <person name="Grigoriev I.V."/>
            <person name="Stajich J.E."/>
            <person name="Spatafora J.W."/>
        </authorList>
    </citation>
    <scope>NUCLEOTIDE SEQUENCE [LARGE SCALE GENOMIC DNA]</scope>
    <source>
        <strain evidence="3">S191</strain>
    </source>
</reference>
<evidence type="ECO:0000259" key="2">
    <source>
        <dbReference type="Pfam" id="PF18097"/>
    </source>
</evidence>
<dbReference type="GO" id="GO:0005771">
    <property type="term" value="C:multivesicular body"/>
    <property type="evidence" value="ECO:0007669"/>
    <property type="project" value="TreeGrafter"/>
</dbReference>
<sequence length="241" mass="25172">MDIMKCLREGRKPAPGPPGGEQEQEEQQNQPPVGEPGGAGPDGVFPAPGYDQPHPAATAAPAAGDTLDMQNFPAAPTTPVVSPGQWQQNATTAAHLSDPPAFDQQQYRPPHCQQRQDPPTSQLPPTGPPPLSHIYGAPPVGWAAPYSPQPRSSKSASYPPPAPASYARPAAAPGGGMKPSYSSPSGFAAPSVPPPILDHPVIAVASKHARFVISALQYDDVKTAVENLRKALELLEPYNTG</sequence>
<dbReference type="Gene3D" id="1.20.5.420">
    <property type="entry name" value="Immunoglobulin FC, subunit C"/>
    <property type="match status" value="1"/>
</dbReference>
<dbReference type="InterPro" id="IPR041212">
    <property type="entry name" value="Vta1_C"/>
</dbReference>
<dbReference type="PANTHER" id="PTHR46009:SF1">
    <property type="entry name" value="VACUOLAR PROTEIN SORTING-ASSOCIATED PROTEIN VTA1 HOMOLOG"/>
    <property type="match status" value="1"/>
</dbReference>
<evidence type="ECO:0000256" key="1">
    <source>
        <dbReference type="SAM" id="MobiDB-lite"/>
    </source>
</evidence>
<dbReference type="InterPro" id="IPR044538">
    <property type="entry name" value="Vta1-like"/>
</dbReference>
<feature type="region of interest" description="Disordered" evidence="1">
    <location>
        <begin position="1"/>
        <end position="192"/>
    </location>
</feature>
<dbReference type="EMBL" id="JAEFCI010001309">
    <property type="protein sequence ID" value="KAG5462995.1"/>
    <property type="molecule type" value="Genomic_DNA"/>
</dbReference>
<accession>A0A8H8DLS1</accession>
<organism evidence="3 4">
    <name type="scientific">Olpidium bornovanus</name>
    <dbReference type="NCBI Taxonomy" id="278681"/>
    <lineage>
        <taxon>Eukaryota</taxon>
        <taxon>Fungi</taxon>
        <taxon>Fungi incertae sedis</taxon>
        <taxon>Olpidiomycota</taxon>
        <taxon>Olpidiomycotina</taxon>
        <taxon>Olpidiomycetes</taxon>
        <taxon>Olpidiales</taxon>
        <taxon>Olpidiaceae</taxon>
        <taxon>Olpidium</taxon>
    </lineage>
</organism>
<dbReference type="Proteomes" id="UP000673691">
    <property type="component" value="Unassembled WGS sequence"/>
</dbReference>
<feature type="compositionally biased region" description="Polar residues" evidence="1">
    <location>
        <begin position="84"/>
        <end position="94"/>
    </location>
</feature>
<evidence type="ECO:0000313" key="4">
    <source>
        <dbReference type="Proteomes" id="UP000673691"/>
    </source>
</evidence>
<dbReference type="PANTHER" id="PTHR46009">
    <property type="entry name" value="VACUOLAR PROTEIN SORTING-ASSOCIATED PROTEIN VTA1 HOMOLOG"/>
    <property type="match status" value="1"/>
</dbReference>
<gene>
    <name evidence="3" type="ORF">BJ554DRAFT_2487</name>
</gene>
<feature type="compositionally biased region" description="Low complexity" evidence="1">
    <location>
        <begin position="53"/>
        <end position="63"/>
    </location>
</feature>
<dbReference type="GO" id="GO:0032511">
    <property type="term" value="P:late endosome to vacuole transport via multivesicular body sorting pathway"/>
    <property type="evidence" value="ECO:0007669"/>
    <property type="project" value="InterPro"/>
</dbReference>
<feature type="compositionally biased region" description="Pro residues" evidence="1">
    <location>
        <begin position="121"/>
        <end position="131"/>
    </location>
</feature>
<evidence type="ECO:0000313" key="3">
    <source>
        <dbReference type="EMBL" id="KAG5462995.1"/>
    </source>
</evidence>
<feature type="domain" description="Vta1 C-terminal" evidence="2">
    <location>
        <begin position="202"/>
        <end position="236"/>
    </location>
</feature>
<comment type="caution">
    <text evidence="3">The sequence shown here is derived from an EMBL/GenBank/DDBJ whole genome shotgun (WGS) entry which is preliminary data.</text>
</comment>
<dbReference type="OrthoDB" id="391137at2759"/>
<keyword evidence="4" id="KW-1185">Reference proteome</keyword>
<protein>
    <submittedName>
        <fullName evidence="3">Vta1 like-domain-containing protein</fullName>
    </submittedName>
</protein>